<dbReference type="CDD" id="cd00064">
    <property type="entry name" value="FU"/>
    <property type="match status" value="1"/>
</dbReference>
<dbReference type="InterPro" id="IPR008266">
    <property type="entry name" value="Tyr_kinase_AS"/>
</dbReference>
<evidence type="ECO:0000256" key="8">
    <source>
        <dbReference type="ARBA" id="ARBA00022729"/>
    </source>
</evidence>
<evidence type="ECO:0000256" key="15">
    <source>
        <dbReference type="ARBA" id="ARBA00023137"/>
    </source>
</evidence>
<evidence type="ECO:0000256" key="12">
    <source>
        <dbReference type="ARBA" id="ARBA00022840"/>
    </source>
</evidence>
<dbReference type="Pfam" id="PF07714">
    <property type="entry name" value="PK_Tyr_Ser-Thr"/>
    <property type="match status" value="2"/>
</dbReference>
<dbReference type="Gene3D" id="2.10.220.10">
    <property type="entry name" value="Hormone Receptor, Insulin-like Growth Factor Receptor 1, Chain A, domain 2"/>
    <property type="match status" value="1"/>
</dbReference>
<dbReference type="InterPro" id="IPR011009">
    <property type="entry name" value="Kinase-like_dom_sf"/>
</dbReference>
<evidence type="ECO:0000256" key="2">
    <source>
        <dbReference type="ARBA" id="ARBA00011902"/>
    </source>
</evidence>
<keyword evidence="14 21" id="KW-0472">Membrane</keyword>
<evidence type="ECO:0000256" key="7">
    <source>
        <dbReference type="ARBA" id="ARBA00022723"/>
    </source>
</evidence>
<evidence type="ECO:0000256" key="21">
    <source>
        <dbReference type="SAM" id="Phobius"/>
    </source>
</evidence>
<evidence type="ECO:0000256" key="17">
    <source>
        <dbReference type="ARBA" id="ARBA00023180"/>
    </source>
</evidence>
<dbReference type="Pfam" id="PF00041">
    <property type="entry name" value="fn3"/>
    <property type="match status" value="1"/>
</dbReference>
<dbReference type="GO" id="GO:0046872">
    <property type="term" value="F:metal ion binding"/>
    <property type="evidence" value="ECO:0007669"/>
    <property type="project" value="UniProtKB-KW"/>
</dbReference>
<evidence type="ECO:0000256" key="9">
    <source>
        <dbReference type="ARBA" id="ARBA00022737"/>
    </source>
</evidence>
<evidence type="ECO:0000259" key="24">
    <source>
        <dbReference type="PROSITE" id="PS50853"/>
    </source>
</evidence>
<evidence type="ECO:0000256" key="18">
    <source>
        <dbReference type="ARBA" id="ARBA00023211"/>
    </source>
</evidence>
<dbReference type="Gene3D" id="1.10.510.10">
    <property type="entry name" value="Transferase(Phosphotransferase) domain 1"/>
    <property type="match status" value="1"/>
</dbReference>
<reference evidence="25" key="1">
    <citation type="submission" date="2022-04" db="EMBL/GenBank/DDBJ databases">
        <authorList>
            <person name="Xu L."/>
            <person name="Lv Z."/>
        </authorList>
    </citation>
    <scope>NUCLEOTIDE SEQUENCE</scope>
    <source>
        <strain evidence="25">LV_2022a</strain>
    </source>
</reference>
<evidence type="ECO:0000256" key="20">
    <source>
        <dbReference type="PROSITE-ProRule" id="PRU10141"/>
    </source>
</evidence>
<feature type="binding site" evidence="20">
    <location>
        <position position="1195"/>
    </location>
    <ligand>
        <name>ATP</name>
        <dbReference type="ChEBI" id="CHEBI:30616"/>
    </ligand>
</feature>
<evidence type="ECO:0000256" key="1">
    <source>
        <dbReference type="ARBA" id="ARBA00004479"/>
    </source>
</evidence>
<keyword evidence="16" id="KW-0675">Receptor</keyword>
<evidence type="ECO:0000313" key="25">
    <source>
        <dbReference type="EMBL" id="KAK4471381.1"/>
    </source>
</evidence>
<keyword evidence="12 20" id="KW-0067">ATP-binding</keyword>
<dbReference type="GO" id="GO:0004714">
    <property type="term" value="F:transmembrane receptor protein tyrosine kinase activity"/>
    <property type="evidence" value="ECO:0007669"/>
    <property type="project" value="UniProtKB-EC"/>
</dbReference>
<dbReference type="PANTHER" id="PTHR24416">
    <property type="entry name" value="TYROSINE-PROTEIN KINASE RECEPTOR"/>
    <property type="match status" value="1"/>
</dbReference>
<dbReference type="EC" id="2.7.10.1" evidence="2"/>
<evidence type="ECO:0000256" key="3">
    <source>
        <dbReference type="ARBA" id="ARBA00022553"/>
    </source>
</evidence>
<feature type="transmembrane region" description="Helical" evidence="21">
    <location>
        <begin position="1107"/>
        <end position="1130"/>
    </location>
</feature>
<dbReference type="InterPro" id="IPR036941">
    <property type="entry name" value="Rcpt_L-dom_sf"/>
</dbReference>
<dbReference type="PROSITE" id="PS50011">
    <property type="entry name" value="PROTEIN_KINASE_DOM"/>
    <property type="match status" value="1"/>
</dbReference>
<dbReference type="Pfam" id="PF01030">
    <property type="entry name" value="Recep_L_domain"/>
    <property type="match status" value="2"/>
</dbReference>
<dbReference type="Gene3D" id="3.80.20.20">
    <property type="entry name" value="Receptor L-domain"/>
    <property type="match status" value="2"/>
</dbReference>
<dbReference type="PANTHER" id="PTHR24416:SF525">
    <property type="entry name" value="INSULIN-LIKE RECEPTOR"/>
    <property type="match status" value="1"/>
</dbReference>
<evidence type="ECO:0000256" key="16">
    <source>
        <dbReference type="ARBA" id="ARBA00023170"/>
    </source>
</evidence>
<dbReference type="InterPro" id="IPR013783">
    <property type="entry name" value="Ig-like_fold"/>
</dbReference>
<organism evidence="25 26">
    <name type="scientific">Schistosoma mekongi</name>
    <name type="common">Parasitic worm</name>
    <dbReference type="NCBI Taxonomy" id="38744"/>
    <lineage>
        <taxon>Eukaryota</taxon>
        <taxon>Metazoa</taxon>
        <taxon>Spiralia</taxon>
        <taxon>Lophotrochozoa</taxon>
        <taxon>Platyhelminthes</taxon>
        <taxon>Trematoda</taxon>
        <taxon>Digenea</taxon>
        <taxon>Strigeidida</taxon>
        <taxon>Schistosomatoidea</taxon>
        <taxon>Schistosomatidae</taxon>
        <taxon>Schistosoma</taxon>
    </lineage>
</organism>
<keyword evidence="15" id="KW-0829">Tyrosine-protein kinase</keyword>
<feature type="signal peptide" evidence="22">
    <location>
        <begin position="1"/>
        <end position="20"/>
    </location>
</feature>
<dbReference type="InterPro" id="IPR000494">
    <property type="entry name" value="Rcpt_L-dom"/>
</dbReference>
<evidence type="ECO:0000256" key="14">
    <source>
        <dbReference type="ARBA" id="ARBA00023136"/>
    </source>
</evidence>
<dbReference type="InterPro" id="IPR020635">
    <property type="entry name" value="Tyr_kinase_cat_dom"/>
</dbReference>
<keyword evidence="5" id="KW-0165">Cleavage on pair of basic residues</keyword>
<evidence type="ECO:0000256" key="13">
    <source>
        <dbReference type="ARBA" id="ARBA00022989"/>
    </source>
</evidence>
<keyword evidence="9" id="KW-0677">Repeat</keyword>
<feature type="chain" id="PRO_5042145006" description="receptor protein-tyrosine kinase" evidence="22">
    <location>
        <begin position="21"/>
        <end position="1718"/>
    </location>
</feature>
<dbReference type="InterPro" id="IPR006212">
    <property type="entry name" value="Furin_repeat"/>
</dbReference>
<dbReference type="SMART" id="SM00261">
    <property type="entry name" value="FU"/>
    <property type="match status" value="1"/>
</dbReference>
<dbReference type="EMBL" id="JALJAT010000003">
    <property type="protein sequence ID" value="KAK4471381.1"/>
    <property type="molecule type" value="Genomic_DNA"/>
</dbReference>
<evidence type="ECO:0000256" key="11">
    <source>
        <dbReference type="ARBA" id="ARBA00022777"/>
    </source>
</evidence>
<dbReference type="SMART" id="SM00060">
    <property type="entry name" value="FN3"/>
    <property type="match status" value="3"/>
</dbReference>
<dbReference type="Pfam" id="PF00757">
    <property type="entry name" value="Furin-like"/>
    <property type="match status" value="1"/>
</dbReference>
<keyword evidence="17" id="KW-0325">Glycoprotein</keyword>
<gene>
    <name evidence="25" type="ORF">MN116_004814</name>
</gene>
<protein>
    <recommendedName>
        <fullName evidence="2">receptor protein-tyrosine kinase</fullName>
        <ecNumber evidence="2">2.7.10.1</ecNumber>
    </recommendedName>
</protein>
<keyword evidence="7" id="KW-0479">Metal-binding</keyword>
<comment type="caution">
    <text evidence="25">The sequence shown here is derived from an EMBL/GenBank/DDBJ whole genome shotgun (WGS) entry which is preliminary data.</text>
</comment>
<proteinExistence type="predicted"/>
<feature type="domain" description="Protein kinase" evidence="23">
    <location>
        <begin position="1168"/>
        <end position="1548"/>
    </location>
</feature>
<dbReference type="SUPFAM" id="SSF56112">
    <property type="entry name" value="Protein kinase-like (PK-like)"/>
    <property type="match status" value="1"/>
</dbReference>
<evidence type="ECO:0000256" key="22">
    <source>
        <dbReference type="SAM" id="SignalP"/>
    </source>
</evidence>
<evidence type="ECO:0000256" key="4">
    <source>
        <dbReference type="ARBA" id="ARBA00022679"/>
    </source>
</evidence>
<feature type="domain" description="Fibronectin type-III" evidence="24">
    <location>
        <begin position="950"/>
        <end position="1043"/>
    </location>
</feature>
<evidence type="ECO:0000256" key="5">
    <source>
        <dbReference type="ARBA" id="ARBA00022685"/>
    </source>
</evidence>
<sequence>MYSRMHWWLSICLFILDISAQYDSTDLNFSREVACTRADVRHPSSLTKLSRCTVIEGDLFIVFTRIPRDASLPFLKEVTGSLLVYDIEGPEDLSILLPNLTLVRGQTLVFGYSVVIKSTSFKSIGLLSLRVIQQGGVRIDSNPQLCYVETIDWKLILQNQSGDMSSIRIVKNGLMCSTVCSSSCSVNSPTNIQHSSAELWGSLSNDILPTDARCWSMNECQSICPLSCILKNLTCTMKRPYKCCHPECLAGCYGDGPSKCVACKNVMHNDQCISKCPSGTFKYLNRRCVTEYQCLVELPNSMYADSPYISEYYANNSFSYNDITRIHSNFTIFNGSCLLTCPVGYKKSLKTGYCYACGDQCELKHCREFLIYNLKSLDTLTGCYSAKAVYLSIQDGKPETVANLLDRAFKNLKVIHNSLRIVRSSVLENLNFLRHVRSIGRIGENVSNHPIVFELFGNDNLRNLWPVTKDANNIEDDAVNSLQILSNGLIRITQNRQLCPEKIFQLFESNIIKLTGNKNITLTQAERDIITITNGDLAYCNWSEFNLTVSDRSSHSIRVTWPHPSTIHFTDKSVNTNFSDGSNSSHVDEVVLIYLFYQLAPNDLPDIIKGRRVYDKNSWRMLTTSCDLNPGDSIPSFLHVELNCGLTLSELEAATRYAIYVEMKFPLKQTGAVSNLVYFTTLSVNPTPPQYSWLEPVDQNSLRLTWMPPAKPSGIIDTYLIWIRILEDNPSEYLTQDFCTHRPNWIQSGWDRNLLFKHSRQINLHNDYCDSCLSCPNLLEIEQLSNTQTIPSSDRNYWPLSVSRWMTDNFGNILPVNVVDGIVSLKSDTIGLIVQKNTSTFQHISHFQTDYKKKCIHSVHENVKYLTGFPPFTRVLVEIQACLGYDSISHVDFSKTKCRHPPPWLNLKFGTTIYLHQLHHQWSVCEYELCSIRSTVINRVNPHVESDKVPVASIHASSNGPGSIRITWSNPIKPNGLIIHYLLRYRPINHDQSYTDSNHSSSDVSLPWLTKCISINHWSTGHSEHTLTSSSSLAINQKEVIRRKRGYNANSSITDGGTSIKDLSPGSYEFQILAVSLAGNGDWSPSGIFNVPFYTDHRNGIVNRQKLAYISIIMASAFLLLCFILAIIWYKARRYYFKATAWTSINPDYCTIYEVDNWEIDKADVDVLHWKYPIGRGSFGTVYKGVVKQLKTPAKLLYNNPVNIPVAIKTISVHSTLFDHRDFINEACFMKQFHSYHLVSLLGLVTKTKMKHKPVTFTGNCIKFLRHHHFGKLCQFVSGILPWTSTSVSSSSPNVKQPPLLSPSISSPIGKQMLDDDEVNSHTFGLSKHFTLIDDASLLNNAKSIGFNKVAPESPLVIMQLMAKGDLASYLRYLGDKGQGAVNSSQAYLWATQIADGMAYLSAKQYVHRDLAARNCLVDSHLTVKIGDFGLCRDVYGHNYYHKTSHGKLPIRWMAPESLQTAYFTTQSDVWSYGVVLWEIVTMACLPYCGMSHEEVVRYILSGKTLLSNGTPTNCPELLRALMLHCWNFDPLKRPTFLGLCALLSPCFGDAKFRLASFFYHGEQSLVNNDRRSDILEAPAVSLGKLGISSNRDPAHILASALSTLFCGIDEDPSCDCNGRNVDPTNNLSPSLIRFPATTTPSSKSSPILHVDQDYKTHQIICNNSEDISVNLTDNGVALSEVQCLLRLCGSDPSPTLPVFVDSESFPLIVKSDVDPHK</sequence>
<comment type="subcellular location">
    <subcellularLocation>
        <location evidence="1">Membrane</location>
        <topology evidence="1">Single-pass type I membrane protein</topology>
    </subcellularLocation>
</comment>
<evidence type="ECO:0000256" key="19">
    <source>
        <dbReference type="ARBA" id="ARBA00051243"/>
    </source>
</evidence>
<keyword evidence="6 21" id="KW-0812">Transmembrane</keyword>
<accession>A0AAE1ZBS8</accession>
<dbReference type="FunFam" id="1.10.510.10:FF:000554">
    <property type="entry name" value="Predicted protein"/>
    <property type="match status" value="1"/>
</dbReference>
<evidence type="ECO:0000256" key="10">
    <source>
        <dbReference type="ARBA" id="ARBA00022741"/>
    </source>
</evidence>
<dbReference type="GO" id="GO:0005886">
    <property type="term" value="C:plasma membrane"/>
    <property type="evidence" value="ECO:0007669"/>
    <property type="project" value="TreeGrafter"/>
</dbReference>
<dbReference type="GO" id="GO:0007169">
    <property type="term" value="P:cell surface receptor protein tyrosine kinase signaling pathway"/>
    <property type="evidence" value="ECO:0007669"/>
    <property type="project" value="TreeGrafter"/>
</dbReference>
<dbReference type="Gene3D" id="2.60.40.10">
    <property type="entry name" value="Immunoglobulins"/>
    <property type="match status" value="3"/>
</dbReference>
<dbReference type="InterPro" id="IPR001245">
    <property type="entry name" value="Ser-Thr/Tyr_kinase_cat_dom"/>
</dbReference>
<dbReference type="InterPro" id="IPR050122">
    <property type="entry name" value="RTK"/>
</dbReference>
<dbReference type="SUPFAM" id="SSF49265">
    <property type="entry name" value="Fibronectin type III"/>
    <property type="match status" value="2"/>
</dbReference>
<keyword evidence="8 22" id="KW-0732">Signal</keyword>
<dbReference type="SMART" id="SM00219">
    <property type="entry name" value="TyrKc"/>
    <property type="match status" value="1"/>
</dbReference>
<keyword evidence="4" id="KW-0808">Transferase</keyword>
<evidence type="ECO:0000259" key="23">
    <source>
        <dbReference type="PROSITE" id="PS50011"/>
    </source>
</evidence>
<name>A0AAE1ZBS8_SCHME</name>
<dbReference type="InterPro" id="IPR036116">
    <property type="entry name" value="FN3_sf"/>
</dbReference>
<dbReference type="InterPro" id="IPR000719">
    <property type="entry name" value="Prot_kinase_dom"/>
</dbReference>
<dbReference type="PROSITE" id="PS00107">
    <property type="entry name" value="PROTEIN_KINASE_ATP"/>
    <property type="match status" value="1"/>
</dbReference>
<evidence type="ECO:0000313" key="26">
    <source>
        <dbReference type="Proteomes" id="UP001292079"/>
    </source>
</evidence>
<dbReference type="InterPro" id="IPR006211">
    <property type="entry name" value="Furin-like_Cys-rich_dom"/>
</dbReference>
<keyword evidence="26" id="KW-1185">Reference proteome</keyword>
<dbReference type="SUPFAM" id="SSF52058">
    <property type="entry name" value="L domain-like"/>
    <property type="match status" value="2"/>
</dbReference>
<dbReference type="InterPro" id="IPR017441">
    <property type="entry name" value="Protein_kinase_ATP_BS"/>
</dbReference>
<dbReference type="CDD" id="cd00063">
    <property type="entry name" value="FN3"/>
    <property type="match status" value="2"/>
</dbReference>
<reference evidence="25" key="2">
    <citation type="journal article" date="2023" name="Infect Dis Poverty">
        <title>Chromosome-scale genome of the human blood fluke Schistosoma mekongi and its implications for public health.</title>
        <authorList>
            <person name="Zhou M."/>
            <person name="Xu L."/>
            <person name="Xu D."/>
            <person name="Chen W."/>
            <person name="Khan J."/>
            <person name="Hu Y."/>
            <person name="Huang H."/>
            <person name="Wei H."/>
            <person name="Zhang Y."/>
            <person name="Chusongsang P."/>
            <person name="Tanasarnprasert K."/>
            <person name="Hu X."/>
            <person name="Limpanont Y."/>
            <person name="Lv Z."/>
        </authorList>
    </citation>
    <scope>NUCLEOTIDE SEQUENCE</scope>
    <source>
        <strain evidence="25">LV_2022a</strain>
    </source>
</reference>
<dbReference type="SUPFAM" id="SSF57184">
    <property type="entry name" value="Growth factor receptor domain"/>
    <property type="match status" value="1"/>
</dbReference>
<keyword evidence="18" id="KW-0464">Manganese</keyword>
<dbReference type="PRINTS" id="PR00109">
    <property type="entry name" value="TYRKINASE"/>
</dbReference>
<dbReference type="Proteomes" id="UP001292079">
    <property type="component" value="Unassembled WGS sequence"/>
</dbReference>
<comment type="catalytic activity">
    <reaction evidence="19">
        <text>L-tyrosyl-[protein] + ATP = O-phospho-L-tyrosyl-[protein] + ADP + H(+)</text>
        <dbReference type="Rhea" id="RHEA:10596"/>
        <dbReference type="Rhea" id="RHEA-COMP:10136"/>
        <dbReference type="Rhea" id="RHEA-COMP:20101"/>
        <dbReference type="ChEBI" id="CHEBI:15378"/>
        <dbReference type="ChEBI" id="CHEBI:30616"/>
        <dbReference type="ChEBI" id="CHEBI:46858"/>
        <dbReference type="ChEBI" id="CHEBI:61978"/>
        <dbReference type="ChEBI" id="CHEBI:456216"/>
        <dbReference type="EC" id="2.7.10.1"/>
    </reaction>
</comment>
<keyword evidence="3" id="KW-0597">Phosphoprotein</keyword>
<dbReference type="PROSITE" id="PS50853">
    <property type="entry name" value="FN3"/>
    <property type="match status" value="1"/>
</dbReference>
<keyword evidence="10 20" id="KW-0547">Nucleotide-binding</keyword>
<dbReference type="Gene3D" id="3.30.200.20">
    <property type="entry name" value="Phosphorylase Kinase, domain 1"/>
    <property type="match status" value="1"/>
</dbReference>
<evidence type="ECO:0000256" key="6">
    <source>
        <dbReference type="ARBA" id="ARBA00022692"/>
    </source>
</evidence>
<dbReference type="InterPro" id="IPR009030">
    <property type="entry name" value="Growth_fac_rcpt_cys_sf"/>
</dbReference>
<keyword evidence="13 21" id="KW-1133">Transmembrane helix</keyword>
<dbReference type="GO" id="GO:0005524">
    <property type="term" value="F:ATP binding"/>
    <property type="evidence" value="ECO:0007669"/>
    <property type="project" value="UniProtKB-UniRule"/>
</dbReference>
<dbReference type="InterPro" id="IPR003961">
    <property type="entry name" value="FN3_dom"/>
</dbReference>
<keyword evidence="11" id="KW-0418">Kinase</keyword>
<dbReference type="GO" id="GO:0043235">
    <property type="term" value="C:receptor complex"/>
    <property type="evidence" value="ECO:0007669"/>
    <property type="project" value="TreeGrafter"/>
</dbReference>
<dbReference type="PROSITE" id="PS00109">
    <property type="entry name" value="PROTEIN_KINASE_TYR"/>
    <property type="match status" value="1"/>
</dbReference>